<keyword evidence="1" id="KW-0812">Transmembrane</keyword>
<keyword evidence="1" id="KW-0472">Membrane</keyword>
<comment type="caution">
    <text evidence="2">The sequence shown here is derived from an EMBL/GenBank/DDBJ whole genome shotgun (WGS) entry which is preliminary data.</text>
</comment>
<name>A0A646KNQ6_STRJU</name>
<protein>
    <submittedName>
        <fullName evidence="2">Uncharacterized protein</fullName>
    </submittedName>
</protein>
<dbReference type="RefSeq" id="WP_350803582.1">
    <property type="nucleotide sequence ID" value="NZ_JBEPDZ010000009.1"/>
</dbReference>
<keyword evidence="3" id="KW-1185">Reference proteome</keyword>
<proteinExistence type="predicted"/>
<gene>
    <name evidence="2" type="ORF">FF041_21115</name>
</gene>
<dbReference type="AlphaFoldDB" id="A0A646KNQ6"/>
<dbReference type="EMBL" id="VCLA01000156">
    <property type="protein sequence ID" value="MQT02606.1"/>
    <property type="molecule type" value="Genomic_DNA"/>
</dbReference>
<evidence type="ECO:0000313" key="3">
    <source>
        <dbReference type="Proteomes" id="UP000419138"/>
    </source>
</evidence>
<feature type="transmembrane region" description="Helical" evidence="1">
    <location>
        <begin position="16"/>
        <end position="38"/>
    </location>
</feature>
<reference evidence="2 3" key="1">
    <citation type="submission" date="2019-05" db="EMBL/GenBank/DDBJ databases">
        <title>Comparative genomics and metabolomics analyses of clavulanic acid producing Streptomyces species provides insight into specialized metabolism and evolution of beta-lactam biosynthetic gene clusters.</title>
        <authorList>
            <person name="Moore M.A."/>
            <person name="Cruz-Morales P."/>
            <person name="Barona Gomez F."/>
            <person name="Kapil T."/>
        </authorList>
    </citation>
    <scope>NUCLEOTIDE SEQUENCE [LARGE SCALE GENOMIC DNA]</scope>
    <source>
        <strain evidence="2 3">NRRL 5741</strain>
    </source>
</reference>
<keyword evidence="1" id="KW-1133">Transmembrane helix</keyword>
<evidence type="ECO:0000256" key="1">
    <source>
        <dbReference type="SAM" id="Phobius"/>
    </source>
</evidence>
<dbReference type="Proteomes" id="UP000419138">
    <property type="component" value="Unassembled WGS sequence"/>
</dbReference>
<sequence length="65" mass="6735">MAVAPDEIPGIEVARVLQATAGAGFLLYCLVALGLLAARLRLRARTSVTGVGPTGWQDRAAADRS</sequence>
<accession>A0A646KNQ6</accession>
<evidence type="ECO:0000313" key="2">
    <source>
        <dbReference type="EMBL" id="MQT02606.1"/>
    </source>
</evidence>
<organism evidence="2 3">
    <name type="scientific">Streptomyces jumonjinensis</name>
    <dbReference type="NCBI Taxonomy" id="1945"/>
    <lineage>
        <taxon>Bacteria</taxon>
        <taxon>Bacillati</taxon>
        <taxon>Actinomycetota</taxon>
        <taxon>Actinomycetes</taxon>
        <taxon>Kitasatosporales</taxon>
        <taxon>Streptomycetaceae</taxon>
        <taxon>Streptomyces</taxon>
    </lineage>
</organism>